<dbReference type="HOGENOM" id="CLU_3061100_0_0_5"/>
<accession>Q2GHM4</accession>
<protein>
    <submittedName>
        <fullName evidence="1">Uncharacterized protein</fullName>
    </submittedName>
</protein>
<sequence length="53" mass="6325">MLIHAKLQINFTNRKATTLSAKQKFHKHILYLLKTSSSKYHKTYKVQEEFLCD</sequence>
<dbReference type="STRING" id="205920.ECH_0238"/>
<evidence type="ECO:0000313" key="2">
    <source>
        <dbReference type="Proteomes" id="UP000008320"/>
    </source>
</evidence>
<dbReference type="KEGG" id="ech:ECH_0238"/>
<organism evidence="1 2">
    <name type="scientific">Ehrlichia chaffeensis (strain ATCC CRL-10679 / Arkansas)</name>
    <dbReference type="NCBI Taxonomy" id="205920"/>
    <lineage>
        <taxon>Bacteria</taxon>
        <taxon>Pseudomonadati</taxon>
        <taxon>Pseudomonadota</taxon>
        <taxon>Alphaproteobacteria</taxon>
        <taxon>Rickettsiales</taxon>
        <taxon>Anaplasmataceae</taxon>
        <taxon>Ehrlichia</taxon>
    </lineage>
</organism>
<reference evidence="1 2" key="1">
    <citation type="journal article" date="2006" name="PLoS Genet.">
        <title>Comparative genomics of emerging human ehrlichiosis agents.</title>
        <authorList>
            <person name="Dunning Hotopp J.C."/>
            <person name="Lin M."/>
            <person name="Madupu R."/>
            <person name="Crabtree J."/>
            <person name="Angiuoli S.V."/>
            <person name="Eisen J.A."/>
            <person name="Seshadri R."/>
            <person name="Ren Q."/>
            <person name="Wu M."/>
            <person name="Utterback T.R."/>
            <person name="Smith S."/>
            <person name="Lewis M."/>
            <person name="Khouri H."/>
            <person name="Zhang C."/>
            <person name="Niu H."/>
            <person name="Lin Q."/>
            <person name="Ohashi N."/>
            <person name="Zhi N."/>
            <person name="Nelson W."/>
            <person name="Brinkac L.M."/>
            <person name="Dodson R.J."/>
            <person name="Rosovitz M.J."/>
            <person name="Sundaram J."/>
            <person name="Daugherty S.C."/>
            <person name="Davidsen T."/>
            <person name="Durkin A.S."/>
            <person name="Gwinn M."/>
            <person name="Haft D.H."/>
            <person name="Selengut J.D."/>
            <person name="Sullivan S.A."/>
            <person name="Zafar N."/>
            <person name="Zhou L."/>
            <person name="Benahmed F."/>
            <person name="Forberger H."/>
            <person name="Halpin R."/>
            <person name="Mulligan S."/>
            <person name="Robinson J."/>
            <person name="White O."/>
            <person name="Rikihisa Y."/>
            <person name="Tettelin H."/>
        </authorList>
    </citation>
    <scope>NUCLEOTIDE SEQUENCE [LARGE SCALE GENOMIC DNA]</scope>
    <source>
        <strain evidence="2">ATCC CRL-10679 / Arkansas</strain>
    </source>
</reference>
<evidence type="ECO:0000313" key="1">
    <source>
        <dbReference type="EMBL" id="ABD45322.1"/>
    </source>
</evidence>
<proteinExistence type="predicted"/>
<name>Q2GHM4_EHRCR</name>
<keyword evidence="2" id="KW-1185">Reference proteome</keyword>
<gene>
    <name evidence="1" type="ordered locus">ECH_0238</name>
</gene>
<dbReference type="EMBL" id="CP000236">
    <property type="protein sequence ID" value="ABD45322.1"/>
    <property type="molecule type" value="Genomic_DNA"/>
</dbReference>
<dbReference type="AlphaFoldDB" id="Q2GHM4"/>
<dbReference type="Proteomes" id="UP000008320">
    <property type="component" value="Chromosome"/>
</dbReference>